<evidence type="ECO:0000313" key="1">
    <source>
        <dbReference type="EMBL" id="CDZ99237.1"/>
    </source>
</evidence>
<dbReference type="Proteomes" id="UP000044136">
    <property type="component" value="Unassembled WGS sequence"/>
</dbReference>
<protein>
    <recommendedName>
        <fullName evidence="3">DUF2538 domain-containing protein</fullName>
    </recommendedName>
</protein>
<dbReference type="STRING" id="1461582.BN1048_00364"/>
<name>A0A078M1I1_9STAP</name>
<keyword evidence="2" id="KW-1185">Reference proteome</keyword>
<reference evidence="1 2" key="1">
    <citation type="submission" date="2014-07" db="EMBL/GenBank/DDBJ databases">
        <authorList>
            <person name="Urmite Genomes Urmite Genomes"/>
        </authorList>
    </citation>
    <scope>NUCLEOTIDE SEQUENCE [LARGE SCALE GENOMIC DNA]</scope>
    <source>
        <strain evidence="1 2">13MG44_air</strain>
    </source>
</reference>
<dbReference type="HOGENOM" id="CLU_1685497_0_0_9"/>
<sequence length="154" mass="18370">MRKSYDKVTNIHEMMDNLEELIKNSNQPKIENEYFYLNHEHKELYLSLRSYFSESENNPSVDAACYITAIPEIYEVVNIFDHIFPLDWINHNGKLSDEFKKLRPHMQYIALAAAEASNIKFNTRPALSLGMDYWNIEQLKVFWQYTIIRRKNAM</sequence>
<evidence type="ECO:0008006" key="3">
    <source>
        <dbReference type="Google" id="ProtNLM"/>
    </source>
</evidence>
<accession>A0A078M1I1</accession>
<evidence type="ECO:0000313" key="2">
    <source>
        <dbReference type="Proteomes" id="UP000044136"/>
    </source>
</evidence>
<dbReference type="AlphaFoldDB" id="A0A078M1I1"/>
<dbReference type="EMBL" id="CCSE01000001">
    <property type="protein sequence ID" value="CDZ99237.1"/>
    <property type="molecule type" value="Genomic_DNA"/>
</dbReference>
<dbReference type="eggNOG" id="ENOG5032V6N">
    <property type="taxonomic scope" value="Bacteria"/>
</dbReference>
<dbReference type="Pfam" id="PF10804">
    <property type="entry name" value="DUF2538"/>
    <property type="match status" value="1"/>
</dbReference>
<organism evidence="1 2">
    <name type="scientific">Jeotgalicoccus saudimassiliensis</name>
    <dbReference type="NCBI Taxonomy" id="1461582"/>
    <lineage>
        <taxon>Bacteria</taxon>
        <taxon>Bacillati</taxon>
        <taxon>Bacillota</taxon>
        <taxon>Bacilli</taxon>
        <taxon>Bacillales</taxon>
        <taxon>Staphylococcaceae</taxon>
        <taxon>Jeotgalicoccus</taxon>
    </lineage>
</organism>
<proteinExistence type="predicted"/>
<gene>
    <name evidence="1" type="ORF">BN1048_00364</name>
</gene>
<dbReference type="InterPro" id="IPR024469">
    <property type="entry name" value="DUF2538"/>
</dbReference>
<dbReference type="OrthoDB" id="2389160at2"/>